<gene>
    <name evidence="1" type="ORF">LEMA_uP075340.1</name>
</gene>
<keyword evidence="2" id="KW-1185">Reference proteome</keyword>
<dbReference type="EMBL" id="FP929137">
    <property type="protein sequence ID" value="CBX99945.1"/>
    <property type="molecule type" value="Genomic_DNA"/>
</dbReference>
<evidence type="ECO:0000313" key="2">
    <source>
        <dbReference type="Proteomes" id="UP000002668"/>
    </source>
</evidence>
<sequence>MMFVGRDIALVIAIGLSLESPPQELFTTYTTLELKAGEARMYKAIASMMDMRDWPD</sequence>
<name>E5A8K0_LEPMJ</name>
<dbReference type="VEuPathDB" id="FungiDB:LEMA_uP075340.1"/>
<organism evidence="2">
    <name type="scientific">Leptosphaeria maculans (strain JN3 / isolate v23.1.3 / race Av1-4-5-6-7-8)</name>
    <name type="common">Blackleg fungus</name>
    <name type="synonym">Phoma lingam</name>
    <dbReference type="NCBI Taxonomy" id="985895"/>
    <lineage>
        <taxon>Eukaryota</taxon>
        <taxon>Fungi</taxon>
        <taxon>Dikarya</taxon>
        <taxon>Ascomycota</taxon>
        <taxon>Pezizomycotina</taxon>
        <taxon>Dothideomycetes</taxon>
        <taxon>Pleosporomycetidae</taxon>
        <taxon>Pleosporales</taxon>
        <taxon>Pleosporineae</taxon>
        <taxon>Leptosphaeriaceae</taxon>
        <taxon>Plenodomus</taxon>
        <taxon>Plenodomus lingam/Leptosphaeria maculans species complex</taxon>
    </lineage>
</organism>
<protein>
    <submittedName>
        <fullName evidence="1">Predicted protein</fullName>
    </submittedName>
</protein>
<accession>E5A8K0</accession>
<dbReference type="Proteomes" id="UP000002668">
    <property type="component" value="Genome"/>
</dbReference>
<evidence type="ECO:0000313" key="1">
    <source>
        <dbReference type="EMBL" id="CBX99945.1"/>
    </source>
</evidence>
<reference evidence="2" key="1">
    <citation type="journal article" date="2011" name="Nat. Commun.">
        <title>Effector diversification within compartments of the Leptosphaeria maculans genome affected by Repeat-Induced Point mutations.</title>
        <authorList>
            <person name="Rouxel T."/>
            <person name="Grandaubert J."/>
            <person name="Hane J.K."/>
            <person name="Hoede C."/>
            <person name="van de Wouw A.P."/>
            <person name="Couloux A."/>
            <person name="Dominguez V."/>
            <person name="Anthouard V."/>
            <person name="Bally P."/>
            <person name="Bourras S."/>
            <person name="Cozijnsen A.J."/>
            <person name="Ciuffetti L.M."/>
            <person name="Degrave A."/>
            <person name="Dilmaghani A."/>
            <person name="Duret L."/>
            <person name="Fudal I."/>
            <person name="Goodwin S.B."/>
            <person name="Gout L."/>
            <person name="Glaser N."/>
            <person name="Linglin J."/>
            <person name="Kema G.H.J."/>
            <person name="Lapalu N."/>
            <person name="Lawrence C.B."/>
            <person name="May K."/>
            <person name="Meyer M."/>
            <person name="Ollivier B."/>
            <person name="Poulain J."/>
            <person name="Schoch C.L."/>
            <person name="Simon A."/>
            <person name="Spatafora J.W."/>
            <person name="Stachowiak A."/>
            <person name="Turgeon B.G."/>
            <person name="Tyler B.M."/>
            <person name="Vincent D."/>
            <person name="Weissenbach J."/>
            <person name="Amselem J."/>
            <person name="Quesneville H."/>
            <person name="Oliver R.P."/>
            <person name="Wincker P."/>
            <person name="Balesdent M.-H."/>
            <person name="Howlett B.J."/>
        </authorList>
    </citation>
    <scope>NUCLEOTIDE SEQUENCE [LARGE SCALE GENOMIC DNA]</scope>
    <source>
        <strain evidence="2">JN3 / isolate v23.1.3 / race Av1-4-5-6-7-8</strain>
    </source>
</reference>
<dbReference type="InParanoid" id="E5A8K0"/>
<proteinExistence type="predicted"/>
<dbReference type="HOGENOM" id="CLU_3014632_0_0_1"/>
<dbReference type="AlphaFoldDB" id="E5A8K0"/>